<keyword evidence="4 6" id="KW-1133">Transmembrane helix</keyword>
<evidence type="ECO:0000256" key="1">
    <source>
        <dbReference type="ARBA" id="ARBA00004651"/>
    </source>
</evidence>
<dbReference type="InterPro" id="IPR002563">
    <property type="entry name" value="Flavin_Rdtase-like_dom"/>
</dbReference>
<feature type="transmembrane region" description="Helical" evidence="6">
    <location>
        <begin position="291"/>
        <end position="314"/>
    </location>
</feature>
<feature type="transmembrane region" description="Helical" evidence="6">
    <location>
        <begin position="257"/>
        <end position="279"/>
    </location>
</feature>
<keyword evidence="2" id="KW-1003">Cell membrane</keyword>
<dbReference type="AlphaFoldDB" id="A0A495JR15"/>
<dbReference type="Pfam" id="PF07690">
    <property type="entry name" value="MFS_1"/>
    <property type="match status" value="1"/>
</dbReference>
<feature type="transmembrane region" description="Helical" evidence="6">
    <location>
        <begin position="146"/>
        <end position="168"/>
    </location>
</feature>
<evidence type="ECO:0000313" key="9">
    <source>
        <dbReference type="Proteomes" id="UP000277671"/>
    </source>
</evidence>
<feature type="transmembrane region" description="Helical" evidence="6">
    <location>
        <begin position="226"/>
        <end position="245"/>
    </location>
</feature>
<dbReference type="Gene3D" id="2.30.110.10">
    <property type="entry name" value="Electron Transport, Fmn-binding Protein, Chain A"/>
    <property type="match status" value="1"/>
</dbReference>
<dbReference type="InterPro" id="IPR011701">
    <property type="entry name" value="MFS"/>
</dbReference>
<dbReference type="Proteomes" id="UP000277671">
    <property type="component" value="Unassembled WGS sequence"/>
</dbReference>
<name>A0A495JR15_9ACTN</name>
<reference evidence="8 9" key="1">
    <citation type="submission" date="2018-10" db="EMBL/GenBank/DDBJ databases">
        <title>Sequencing the genomes of 1000 actinobacteria strains.</title>
        <authorList>
            <person name="Klenk H.-P."/>
        </authorList>
    </citation>
    <scope>NUCLEOTIDE SEQUENCE [LARGE SCALE GENOMIC DNA]</scope>
    <source>
        <strain evidence="8 9">DSM 45175</strain>
    </source>
</reference>
<organism evidence="8 9">
    <name type="scientific">Micromonospora pisi</name>
    <dbReference type="NCBI Taxonomy" id="589240"/>
    <lineage>
        <taxon>Bacteria</taxon>
        <taxon>Bacillati</taxon>
        <taxon>Actinomycetota</taxon>
        <taxon>Actinomycetes</taxon>
        <taxon>Micromonosporales</taxon>
        <taxon>Micromonosporaceae</taxon>
        <taxon>Micromonospora</taxon>
    </lineage>
</organism>
<dbReference type="GO" id="GO:0005886">
    <property type="term" value="C:plasma membrane"/>
    <property type="evidence" value="ECO:0007669"/>
    <property type="project" value="UniProtKB-SubCell"/>
</dbReference>
<keyword evidence="3 6" id="KW-0812">Transmembrane</keyword>
<evidence type="ECO:0000313" key="8">
    <source>
        <dbReference type="EMBL" id="RKR91075.1"/>
    </source>
</evidence>
<dbReference type="GO" id="GO:0016646">
    <property type="term" value="F:oxidoreductase activity, acting on the CH-NH group of donors, NAD or NADP as acceptor"/>
    <property type="evidence" value="ECO:0007669"/>
    <property type="project" value="UniProtKB-ARBA"/>
</dbReference>
<feature type="domain" description="Flavin reductase like" evidence="7">
    <location>
        <begin position="442"/>
        <end position="593"/>
    </location>
</feature>
<feature type="transmembrane region" description="Helical" evidence="6">
    <location>
        <begin position="349"/>
        <end position="372"/>
    </location>
</feature>
<dbReference type="PANTHER" id="PTHR23513:SF6">
    <property type="entry name" value="MAJOR FACILITATOR SUPERFAMILY ASSOCIATED DOMAIN-CONTAINING PROTEIN"/>
    <property type="match status" value="1"/>
</dbReference>
<keyword evidence="5 6" id="KW-0472">Membrane</keyword>
<dbReference type="GO" id="GO:0022857">
    <property type="term" value="F:transmembrane transporter activity"/>
    <property type="evidence" value="ECO:0007669"/>
    <property type="project" value="InterPro"/>
</dbReference>
<dbReference type="InterPro" id="IPR036259">
    <property type="entry name" value="MFS_trans_sf"/>
</dbReference>
<evidence type="ECO:0000256" key="4">
    <source>
        <dbReference type="ARBA" id="ARBA00022989"/>
    </source>
</evidence>
<gene>
    <name evidence="8" type="ORF">BDK92_5463</name>
</gene>
<evidence type="ECO:0000259" key="7">
    <source>
        <dbReference type="SMART" id="SM00903"/>
    </source>
</evidence>
<feature type="transmembrane region" description="Helical" evidence="6">
    <location>
        <begin position="48"/>
        <end position="71"/>
    </location>
</feature>
<keyword evidence="9" id="KW-1185">Reference proteome</keyword>
<dbReference type="GO" id="GO:0010181">
    <property type="term" value="F:FMN binding"/>
    <property type="evidence" value="ECO:0007669"/>
    <property type="project" value="InterPro"/>
</dbReference>
<evidence type="ECO:0000256" key="5">
    <source>
        <dbReference type="ARBA" id="ARBA00023136"/>
    </source>
</evidence>
<comment type="subcellular location">
    <subcellularLocation>
        <location evidence="1">Cell membrane</location>
        <topology evidence="1">Multi-pass membrane protein</topology>
    </subcellularLocation>
</comment>
<evidence type="ECO:0000256" key="6">
    <source>
        <dbReference type="SAM" id="Phobius"/>
    </source>
</evidence>
<feature type="transmembrane region" description="Helical" evidence="6">
    <location>
        <begin position="378"/>
        <end position="396"/>
    </location>
</feature>
<dbReference type="SUPFAM" id="SSF50475">
    <property type="entry name" value="FMN-binding split barrel"/>
    <property type="match status" value="1"/>
</dbReference>
<protein>
    <submittedName>
        <fullName evidence="8">Flavin reductase (DIM6/NTAB) family NADH-FMN oxidoreductase RutF</fullName>
    </submittedName>
</protein>
<dbReference type="CDD" id="cd06173">
    <property type="entry name" value="MFS_MefA_like"/>
    <property type="match status" value="1"/>
</dbReference>
<feature type="transmembrane region" description="Helical" evidence="6">
    <location>
        <begin position="320"/>
        <end position="337"/>
    </location>
</feature>
<dbReference type="SUPFAM" id="SSF103473">
    <property type="entry name" value="MFS general substrate transporter"/>
    <property type="match status" value="1"/>
</dbReference>
<comment type="caution">
    <text evidence="8">The sequence shown here is derived from an EMBL/GenBank/DDBJ whole genome shotgun (WGS) entry which is preliminary data.</text>
</comment>
<dbReference type="InterPro" id="IPR012349">
    <property type="entry name" value="Split_barrel_FMN-bd"/>
</dbReference>
<dbReference type="SMART" id="SM00903">
    <property type="entry name" value="Flavin_Reduct"/>
    <property type="match status" value="1"/>
</dbReference>
<evidence type="ECO:0000256" key="2">
    <source>
        <dbReference type="ARBA" id="ARBA00022475"/>
    </source>
</evidence>
<sequence length="605" mass="62843">MHAEVLPTAPGRVRPLRMLLSAYAVSQFGNWLFRTGVVYFAYNQSHGSAALLTTAIALVYLPVLVGSRILAPLADRWDTRRTLIGLDVLRALSLCILLATTLAGGTITTGATITAMAVLSLLTPLFTASQTAYLRQTLPTDGMPAALAAVSRIDWIMFILGTASAPLMLQISNLPTLITLDIVTFVVSALLLVRLPPAPVHPAGAGSPDDATTGTGRARLATSSRWLLAAVFALNAGAGVINLYPNVVARNYLGGGATWLSVINLANGVGAVIGATLAGRVSRSHGLRPGILAAVAVAVSLVGMTFVTTAWIAVLASSTMLLAGQVFAVVFQARILADEPVERAGRASGLFTLGTFAGVTVSVLLFLGLTAVGPPHRSFTVLLLLGAGTALISALIGQVASRRFGTGVPVTTAVPARPEPAPAGSDAEAEAEPRAGLVRAAGRTFATGVTVVSTVKSLVPHAATVNSFVTVSLDPALVSICVDRTARLHTFLEADSPLGITILSAAQRNTAVHFADRNRALGQAQFDGHAWRQGKETGAPLLEEGHAWLECRVERLITAGDHSIVLARVLSFAIAEPDDGHGPLVFAGGRFRSLPDHRSEPGGTT</sequence>
<dbReference type="Gene3D" id="1.20.1250.20">
    <property type="entry name" value="MFS general substrate transporter like domains"/>
    <property type="match status" value="1"/>
</dbReference>
<dbReference type="PANTHER" id="PTHR23513">
    <property type="entry name" value="INTEGRAL MEMBRANE EFFLUX PROTEIN-RELATED"/>
    <property type="match status" value="1"/>
</dbReference>
<evidence type="ECO:0000256" key="3">
    <source>
        <dbReference type="ARBA" id="ARBA00022692"/>
    </source>
</evidence>
<dbReference type="Pfam" id="PF01613">
    <property type="entry name" value="Flavin_Reduct"/>
    <property type="match status" value="1"/>
</dbReference>
<proteinExistence type="predicted"/>
<dbReference type="EMBL" id="RBKT01000001">
    <property type="protein sequence ID" value="RKR91075.1"/>
    <property type="molecule type" value="Genomic_DNA"/>
</dbReference>
<feature type="transmembrane region" description="Helical" evidence="6">
    <location>
        <begin position="83"/>
        <end position="107"/>
    </location>
</feature>
<accession>A0A495JR15</accession>
<feature type="transmembrane region" description="Helical" evidence="6">
    <location>
        <begin position="174"/>
        <end position="193"/>
    </location>
</feature>